<evidence type="ECO:0000313" key="5">
    <source>
        <dbReference type="Proteomes" id="UP000178724"/>
    </source>
</evidence>
<feature type="coiled-coil region" evidence="1">
    <location>
        <begin position="416"/>
        <end position="462"/>
    </location>
</feature>
<sequence>MKRLLFIFLFALAASAARAQLTEIGFNPLKLEGGARPLGLGAAFVGAADDVNTVLYNPGGQAWVKGVALALKDLENITGVMAFPTGNNSSLGLAVVNANISSVPIAGGVAASSSNIVLLSYGTKLNFLPYLAEREIFQKLGFGLSVKALLGETLRRTGQPDRSAVGWDMDLGVLYKGSDWWSAGAALQNILPAGVLGGGQISWDVGGTEGIPAELKLGGSARVIGDLKSPVFLEGRELLVAGELDLSRSGALLRLGGEWGIAKTYYLRAGVMQQAKPGSTVTSLNLGLGYRAGEWGIDLVRSREPLRDEDLTYFSALYFPPEWIVQEKLEVDRPAVILETALEKISLADNIESYDDRLEIFGAVKSGVEVYVNDARAVTADDNSFKVTVPLQLGKNLIIVEARYQGEKKDWTYKVLRKAKVEVAEEKAIKQELARAKSSEEVEAIKKKAEKVVEQKKKVEELVTLGVVEVAPGAEFRLDASLTRGDLATWLAKASGFRLPKIEADLYTDVRRDNPLAPFIKIVVDAGLLAPFPDGTFRPEAPVTREEGDKLFNLLRKAAK</sequence>
<dbReference type="Gene3D" id="2.60.40.10">
    <property type="entry name" value="Immunoglobulins"/>
    <property type="match status" value="1"/>
</dbReference>
<proteinExistence type="predicted"/>
<name>A0A1F4Q0E4_UNCSA</name>
<dbReference type="AlphaFoldDB" id="A0A1F4Q0E4"/>
<dbReference type="InterPro" id="IPR001119">
    <property type="entry name" value="SLH_dom"/>
</dbReference>
<dbReference type="InterPro" id="IPR013783">
    <property type="entry name" value="Ig-like_fold"/>
</dbReference>
<evidence type="ECO:0000256" key="2">
    <source>
        <dbReference type="SAM" id="SignalP"/>
    </source>
</evidence>
<evidence type="ECO:0000256" key="1">
    <source>
        <dbReference type="SAM" id="Coils"/>
    </source>
</evidence>
<feature type="signal peptide" evidence="2">
    <location>
        <begin position="1"/>
        <end position="19"/>
    </location>
</feature>
<keyword evidence="2" id="KW-0732">Signal</keyword>
<organism evidence="4 5">
    <name type="scientific">candidate division WOR-1 bacterium RIFCSPHIGHO2_01_FULL_53_15</name>
    <dbReference type="NCBI Taxonomy" id="1802564"/>
    <lineage>
        <taxon>Bacteria</taxon>
        <taxon>Bacillati</taxon>
        <taxon>Saganbacteria</taxon>
    </lineage>
</organism>
<feature type="domain" description="SLH" evidence="3">
    <location>
        <begin position="503"/>
        <end position="560"/>
    </location>
</feature>
<evidence type="ECO:0000259" key="3">
    <source>
        <dbReference type="PROSITE" id="PS51272"/>
    </source>
</evidence>
<reference evidence="4 5" key="1">
    <citation type="journal article" date="2016" name="Nat. Commun.">
        <title>Thousands of microbial genomes shed light on interconnected biogeochemical processes in an aquifer system.</title>
        <authorList>
            <person name="Anantharaman K."/>
            <person name="Brown C.T."/>
            <person name="Hug L.A."/>
            <person name="Sharon I."/>
            <person name="Castelle C.J."/>
            <person name="Probst A.J."/>
            <person name="Thomas B.C."/>
            <person name="Singh A."/>
            <person name="Wilkins M.J."/>
            <person name="Karaoz U."/>
            <person name="Brodie E.L."/>
            <person name="Williams K.H."/>
            <person name="Hubbard S.S."/>
            <person name="Banfield J.F."/>
        </authorList>
    </citation>
    <scope>NUCLEOTIDE SEQUENCE [LARGE SCALE GENOMIC DNA]</scope>
</reference>
<dbReference type="Gene3D" id="2.40.160.60">
    <property type="entry name" value="Outer membrane protein transport protein (OMPP1/FadL/TodX)"/>
    <property type="match status" value="1"/>
</dbReference>
<accession>A0A1F4Q0E4</accession>
<dbReference type="PROSITE" id="PS51272">
    <property type="entry name" value="SLH"/>
    <property type="match status" value="1"/>
</dbReference>
<protein>
    <recommendedName>
        <fullName evidence="3">SLH domain-containing protein</fullName>
    </recommendedName>
</protein>
<dbReference type="EMBL" id="METM01000027">
    <property type="protein sequence ID" value="OGB89330.1"/>
    <property type="molecule type" value="Genomic_DNA"/>
</dbReference>
<feature type="chain" id="PRO_5009513435" description="SLH domain-containing protein" evidence="2">
    <location>
        <begin position="20"/>
        <end position="560"/>
    </location>
</feature>
<evidence type="ECO:0000313" key="4">
    <source>
        <dbReference type="EMBL" id="OGB89330.1"/>
    </source>
</evidence>
<dbReference type="Pfam" id="PF00395">
    <property type="entry name" value="SLH"/>
    <property type="match status" value="1"/>
</dbReference>
<comment type="caution">
    <text evidence="4">The sequence shown here is derived from an EMBL/GenBank/DDBJ whole genome shotgun (WGS) entry which is preliminary data.</text>
</comment>
<gene>
    <name evidence="4" type="ORF">A2625_04095</name>
</gene>
<dbReference type="Proteomes" id="UP000178724">
    <property type="component" value="Unassembled WGS sequence"/>
</dbReference>
<keyword evidence="1" id="KW-0175">Coiled coil</keyword>